<name>A0A316UYF0_9BASI</name>
<feature type="compositionally biased region" description="Polar residues" evidence="5">
    <location>
        <begin position="623"/>
        <end position="638"/>
    </location>
</feature>
<proteinExistence type="predicted"/>
<organism evidence="9 10">
    <name type="scientific">Jaminaea rosea</name>
    <dbReference type="NCBI Taxonomy" id="1569628"/>
    <lineage>
        <taxon>Eukaryota</taxon>
        <taxon>Fungi</taxon>
        <taxon>Dikarya</taxon>
        <taxon>Basidiomycota</taxon>
        <taxon>Ustilaginomycotina</taxon>
        <taxon>Exobasidiomycetes</taxon>
        <taxon>Microstromatales</taxon>
        <taxon>Microstromatales incertae sedis</taxon>
        <taxon>Jaminaea</taxon>
    </lineage>
</organism>
<feature type="region of interest" description="Disordered" evidence="5">
    <location>
        <begin position="464"/>
        <end position="566"/>
    </location>
</feature>
<evidence type="ECO:0000313" key="10">
    <source>
        <dbReference type="Proteomes" id="UP000245884"/>
    </source>
</evidence>
<keyword evidence="3 6" id="KW-1133">Transmembrane helix</keyword>
<feature type="transmembrane region" description="Helical" evidence="6">
    <location>
        <begin position="88"/>
        <end position="104"/>
    </location>
</feature>
<dbReference type="SMART" id="SM00694">
    <property type="entry name" value="DysFC"/>
    <property type="match status" value="1"/>
</dbReference>
<feature type="compositionally biased region" description="Basic and acidic residues" evidence="5">
    <location>
        <begin position="604"/>
        <end position="615"/>
    </location>
</feature>
<dbReference type="Pfam" id="PF06398">
    <property type="entry name" value="Pex24p"/>
    <property type="match status" value="1"/>
</dbReference>
<evidence type="ECO:0000313" key="9">
    <source>
        <dbReference type="EMBL" id="PWN30242.1"/>
    </source>
</evidence>
<feature type="region of interest" description="Disordered" evidence="5">
    <location>
        <begin position="409"/>
        <end position="439"/>
    </location>
</feature>
<evidence type="ECO:0000256" key="3">
    <source>
        <dbReference type="ARBA" id="ARBA00022989"/>
    </source>
</evidence>
<dbReference type="PANTHER" id="PTHR31679:SF2">
    <property type="entry name" value="PEROXISOMAL MEMBRANE PROTEIN PEX30-RELATED"/>
    <property type="match status" value="1"/>
</dbReference>
<feature type="compositionally biased region" description="Polar residues" evidence="5">
    <location>
        <begin position="533"/>
        <end position="551"/>
    </location>
</feature>
<dbReference type="RefSeq" id="XP_025364854.1">
    <property type="nucleotide sequence ID" value="XM_025509874.1"/>
</dbReference>
<dbReference type="GO" id="GO:0007031">
    <property type="term" value="P:peroxisome organization"/>
    <property type="evidence" value="ECO:0007669"/>
    <property type="project" value="TreeGrafter"/>
</dbReference>
<dbReference type="Proteomes" id="UP000245884">
    <property type="component" value="Unassembled WGS sequence"/>
</dbReference>
<dbReference type="AlphaFoldDB" id="A0A316UYF0"/>
<evidence type="ECO:0000256" key="4">
    <source>
        <dbReference type="ARBA" id="ARBA00023136"/>
    </source>
</evidence>
<dbReference type="EMBL" id="KZ819662">
    <property type="protein sequence ID" value="PWN30242.1"/>
    <property type="molecule type" value="Genomic_DNA"/>
</dbReference>
<dbReference type="STRING" id="1569628.A0A316UYF0"/>
<feature type="compositionally biased region" description="Low complexity" evidence="5">
    <location>
        <begin position="643"/>
        <end position="664"/>
    </location>
</feature>
<dbReference type="GeneID" id="37031697"/>
<dbReference type="InterPro" id="IPR010482">
    <property type="entry name" value="TECPR1-like_DysF"/>
</dbReference>
<reference evidence="9 10" key="1">
    <citation type="journal article" date="2018" name="Mol. Biol. Evol.">
        <title>Broad Genomic Sampling Reveals a Smut Pathogenic Ancestry of the Fungal Clade Ustilaginomycotina.</title>
        <authorList>
            <person name="Kijpornyongpan T."/>
            <person name="Mondo S.J."/>
            <person name="Barry K."/>
            <person name="Sandor L."/>
            <person name="Lee J."/>
            <person name="Lipzen A."/>
            <person name="Pangilinan J."/>
            <person name="LaButti K."/>
            <person name="Hainaut M."/>
            <person name="Henrissat B."/>
            <person name="Grigoriev I.V."/>
            <person name="Spatafora J.W."/>
            <person name="Aime M.C."/>
        </authorList>
    </citation>
    <scope>NUCLEOTIDE SEQUENCE [LARGE SCALE GENOMIC DNA]</scope>
    <source>
        <strain evidence="9 10">MCA 5214</strain>
    </source>
</reference>
<evidence type="ECO:0000256" key="1">
    <source>
        <dbReference type="ARBA" id="ARBA00004127"/>
    </source>
</evidence>
<feature type="transmembrane region" description="Helical" evidence="6">
    <location>
        <begin position="286"/>
        <end position="309"/>
    </location>
</feature>
<dbReference type="SMART" id="SM00693">
    <property type="entry name" value="DysFN"/>
    <property type="match status" value="1"/>
</dbReference>
<comment type="subcellular location">
    <subcellularLocation>
        <location evidence="1">Endomembrane system</location>
        <topology evidence="1">Multi-pass membrane protein</topology>
    </subcellularLocation>
</comment>
<evidence type="ECO:0000259" key="8">
    <source>
        <dbReference type="SMART" id="SM00694"/>
    </source>
</evidence>
<feature type="transmembrane region" description="Helical" evidence="6">
    <location>
        <begin position="256"/>
        <end position="274"/>
    </location>
</feature>
<keyword evidence="10" id="KW-1185">Reference proteome</keyword>
<protein>
    <recommendedName>
        <fullName evidence="7 8">Peroxin/Ferlin domain-containing protein</fullName>
    </recommendedName>
</protein>
<feature type="transmembrane region" description="Helical" evidence="6">
    <location>
        <begin position="64"/>
        <end position="82"/>
    </location>
</feature>
<dbReference type="OrthoDB" id="5586090at2759"/>
<sequence length="695" mass="74506">MAPNSTGDDVAKQHLLPPPPATFPHSLPPPVLRLLSLSSPWVNVLHSFIHLATWTQPEGGGTHSVLLLLGWTFLCLFAYPVLRYAPQLLVLGLVLGTAVPNVLLRRQGARGPNASAVAQATLTQKQTDELLQKLSDILDVTSTLHARIVLPVWQALTWQHPQGHGITIGAAIMATTLGTVWTLCFADWPAAWSKMVVLVPFGPAWSYFKSSTTTAGRVAKLHLYDAYLKTSVEAKLASWPILADLQRHIIRANAWLLPRLPTPASTALALPYLPPFPLFSLNLSNAVLAIGLVAFSWCSTYATLVRHALWKSATIRRITRGAVRLTSFGYLGGPSAAGFYRVGGSQLSAASLAANSRSEKAMSTSSSSASDSPRVNTVPYRFELYENQRWWMGLDWTAALLPQERASWTDSTLSPVSPPASFTLPNESVTWRPKPTKEKPNAWEKRVIRWRWEEEEWRVVVNVGGGLGTGKGETPSAVGRRASESGATAGSPSTPTRRGSGTSNGGSTLFSSFTSRNTPSSVIEETEDEDNAAPQTPGDSSAVSEDTSLPTDASGWRYGDNGWEKMTNKVGLGKYTRRRKWVRRARMEEIVFSGVEKPQEGPADGEKEESRRMEASSKPFNGGLSTAPSSTRPLSESTVAGEAASSDDPAASAAKNTQVDADAPASPPASPLPAGGSRGDLKSRLASAAGGNGGT</sequence>
<dbReference type="GO" id="GO:0012505">
    <property type="term" value="C:endomembrane system"/>
    <property type="evidence" value="ECO:0007669"/>
    <property type="project" value="UniProtKB-SubCell"/>
</dbReference>
<feature type="compositionally biased region" description="Low complexity" evidence="5">
    <location>
        <begin position="490"/>
        <end position="515"/>
    </location>
</feature>
<evidence type="ECO:0000259" key="7">
    <source>
        <dbReference type="SMART" id="SM00693"/>
    </source>
</evidence>
<dbReference type="InterPro" id="IPR006614">
    <property type="entry name" value="Peroxin/Ferlin"/>
</dbReference>
<keyword evidence="4 6" id="KW-0472">Membrane</keyword>
<evidence type="ECO:0000256" key="5">
    <source>
        <dbReference type="SAM" id="MobiDB-lite"/>
    </source>
</evidence>
<accession>A0A316UYF0</accession>
<gene>
    <name evidence="9" type="ORF">BDZ90DRAFT_7921</name>
</gene>
<feature type="domain" description="Peroxin/Ferlin" evidence="8">
    <location>
        <begin position="555"/>
        <end position="588"/>
    </location>
</feature>
<dbReference type="PANTHER" id="PTHR31679">
    <property type="entry name" value="PEROXISOMAL MEMBRANE PROTEIN PEX30-RELATED"/>
    <property type="match status" value="1"/>
</dbReference>
<keyword evidence="2 6" id="KW-0812">Transmembrane</keyword>
<evidence type="ECO:0000256" key="6">
    <source>
        <dbReference type="SAM" id="Phobius"/>
    </source>
</evidence>
<dbReference type="GO" id="GO:0005778">
    <property type="term" value="C:peroxisomal membrane"/>
    <property type="evidence" value="ECO:0007669"/>
    <property type="project" value="UniProtKB-ARBA"/>
</dbReference>
<feature type="region of interest" description="Disordered" evidence="5">
    <location>
        <begin position="592"/>
        <end position="695"/>
    </location>
</feature>
<dbReference type="InterPro" id="IPR052646">
    <property type="entry name" value="Peroxisomal_PEX28-32"/>
</dbReference>
<evidence type="ECO:0000256" key="2">
    <source>
        <dbReference type="ARBA" id="ARBA00022692"/>
    </source>
</evidence>
<feature type="domain" description="Peroxin/Ferlin" evidence="7">
    <location>
        <begin position="377"/>
        <end position="434"/>
    </location>
</feature>